<dbReference type="Gene3D" id="1.10.357.10">
    <property type="entry name" value="Tetracycline Repressor, domain 2"/>
    <property type="match status" value="1"/>
</dbReference>
<dbReference type="GO" id="GO:0003700">
    <property type="term" value="F:DNA-binding transcription factor activity"/>
    <property type="evidence" value="ECO:0007669"/>
    <property type="project" value="TreeGrafter"/>
</dbReference>
<dbReference type="InterPro" id="IPR009057">
    <property type="entry name" value="Homeodomain-like_sf"/>
</dbReference>
<evidence type="ECO:0000256" key="3">
    <source>
        <dbReference type="ARBA" id="ARBA00023163"/>
    </source>
</evidence>
<keyword evidence="1" id="KW-0805">Transcription regulation</keyword>
<evidence type="ECO:0000313" key="6">
    <source>
        <dbReference type="EMBL" id="SDZ33623.1"/>
    </source>
</evidence>
<dbReference type="EMBL" id="FNOK01000061">
    <property type="protein sequence ID" value="SDZ33623.1"/>
    <property type="molecule type" value="Genomic_DNA"/>
</dbReference>
<feature type="domain" description="HTH tetR-type" evidence="5">
    <location>
        <begin position="24"/>
        <end position="84"/>
    </location>
</feature>
<dbReference type="GO" id="GO:0000976">
    <property type="term" value="F:transcription cis-regulatory region binding"/>
    <property type="evidence" value="ECO:0007669"/>
    <property type="project" value="TreeGrafter"/>
</dbReference>
<dbReference type="Pfam" id="PF00440">
    <property type="entry name" value="TetR_N"/>
    <property type="match status" value="1"/>
</dbReference>
<evidence type="ECO:0000313" key="7">
    <source>
        <dbReference type="Proteomes" id="UP000199529"/>
    </source>
</evidence>
<dbReference type="InterPro" id="IPR001647">
    <property type="entry name" value="HTH_TetR"/>
</dbReference>
<dbReference type="SUPFAM" id="SSF46689">
    <property type="entry name" value="Homeodomain-like"/>
    <property type="match status" value="1"/>
</dbReference>
<dbReference type="Pfam" id="PF17754">
    <property type="entry name" value="TetR_C_14"/>
    <property type="match status" value="1"/>
</dbReference>
<keyword evidence="2 4" id="KW-0238">DNA-binding</keyword>
<keyword evidence="7" id="KW-1185">Reference proteome</keyword>
<dbReference type="RefSeq" id="WP_093276208.1">
    <property type="nucleotide sequence ID" value="NZ_FNOK01000061.1"/>
</dbReference>
<dbReference type="InterPro" id="IPR050109">
    <property type="entry name" value="HTH-type_TetR-like_transc_reg"/>
</dbReference>
<dbReference type="AlphaFoldDB" id="A0A1H3S684"/>
<keyword evidence="3" id="KW-0804">Transcription</keyword>
<sequence>MARTTAASSADAEQACGLRERKKRATRQALQQAAVRLFLDRDMDAVTVEDICARAEVSPRTFFNYFTAKEEVLVPWDPESVASTARRILAQPAERSPLRVAHVALGEAIDAAMAAPIWRDQARLLRDHPEALRRIVLASRALEAALADGLAQRLGRDRADRYVRLLAATAITAMRSSIQSWHEADPDTDLHDFLDEAFDLLGRGLPPG</sequence>
<evidence type="ECO:0000256" key="1">
    <source>
        <dbReference type="ARBA" id="ARBA00023015"/>
    </source>
</evidence>
<proteinExistence type="predicted"/>
<evidence type="ECO:0000256" key="2">
    <source>
        <dbReference type="ARBA" id="ARBA00023125"/>
    </source>
</evidence>
<dbReference type="Proteomes" id="UP000199529">
    <property type="component" value="Unassembled WGS sequence"/>
</dbReference>
<accession>A0A1H3S684</accession>
<dbReference type="STRING" id="418495.SAMN05216215_10614"/>
<gene>
    <name evidence="6" type="ORF">SAMN05216215_10614</name>
</gene>
<evidence type="ECO:0000259" key="5">
    <source>
        <dbReference type="PROSITE" id="PS50977"/>
    </source>
</evidence>
<dbReference type="Gene3D" id="1.10.10.60">
    <property type="entry name" value="Homeodomain-like"/>
    <property type="match status" value="1"/>
</dbReference>
<reference evidence="7" key="1">
    <citation type="submission" date="2016-10" db="EMBL/GenBank/DDBJ databases">
        <authorList>
            <person name="Varghese N."/>
            <person name="Submissions S."/>
        </authorList>
    </citation>
    <scope>NUCLEOTIDE SEQUENCE [LARGE SCALE GENOMIC DNA]</scope>
    <source>
        <strain evidence="7">CGMCC 4.3530</strain>
    </source>
</reference>
<dbReference type="PROSITE" id="PS50977">
    <property type="entry name" value="HTH_TETR_2"/>
    <property type="match status" value="1"/>
</dbReference>
<organism evidence="6 7">
    <name type="scientific">Saccharopolyspora shandongensis</name>
    <dbReference type="NCBI Taxonomy" id="418495"/>
    <lineage>
        <taxon>Bacteria</taxon>
        <taxon>Bacillati</taxon>
        <taxon>Actinomycetota</taxon>
        <taxon>Actinomycetes</taxon>
        <taxon>Pseudonocardiales</taxon>
        <taxon>Pseudonocardiaceae</taxon>
        <taxon>Saccharopolyspora</taxon>
    </lineage>
</organism>
<name>A0A1H3S684_9PSEU</name>
<dbReference type="PANTHER" id="PTHR30055">
    <property type="entry name" value="HTH-TYPE TRANSCRIPTIONAL REGULATOR RUTR"/>
    <property type="match status" value="1"/>
</dbReference>
<dbReference type="InterPro" id="IPR041347">
    <property type="entry name" value="MftR_C"/>
</dbReference>
<dbReference type="OrthoDB" id="3296001at2"/>
<protein>
    <submittedName>
        <fullName evidence="6">Transcriptional regulator, TetR family</fullName>
    </submittedName>
</protein>
<evidence type="ECO:0000256" key="4">
    <source>
        <dbReference type="PROSITE-ProRule" id="PRU00335"/>
    </source>
</evidence>
<feature type="DNA-binding region" description="H-T-H motif" evidence="4">
    <location>
        <begin position="47"/>
        <end position="66"/>
    </location>
</feature>
<dbReference type="PANTHER" id="PTHR30055:SF238">
    <property type="entry name" value="MYCOFACTOCIN BIOSYNTHESIS TRANSCRIPTIONAL REGULATOR MFTR-RELATED"/>
    <property type="match status" value="1"/>
</dbReference>